<accession>A0AAV9GW05</accession>
<organism evidence="1 2">
    <name type="scientific">Podospora aff. communis PSN243</name>
    <dbReference type="NCBI Taxonomy" id="3040156"/>
    <lineage>
        <taxon>Eukaryota</taxon>
        <taxon>Fungi</taxon>
        <taxon>Dikarya</taxon>
        <taxon>Ascomycota</taxon>
        <taxon>Pezizomycotina</taxon>
        <taxon>Sordariomycetes</taxon>
        <taxon>Sordariomycetidae</taxon>
        <taxon>Sordariales</taxon>
        <taxon>Podosporaceae</taxon>
        <taxon>Podospora</taxon>
    </lineage>
</organism>
<dbReference type="EMBL" id="MU865923">
    <property type="protein sequence ID" value="KAK4452546.1"/>
    <property type="molecule type" value="Genomic_DNA"/>
</dbReference>
<evidence type="ECO:0008006" key="3">
    <source>
        <dbReference type="Google" id="ProtNLM"/>
    </source>
</evidence>
<comment type="caution">
    <text evidence="1">The sequence shown here is derived from an EMBL/GenBank/DDBJ whole genome shotgun (WGS) entry which is preliminary data.</text>
</comment>
<dbReference type="Proteomes" id="UP001321760">
    <property type="component" value="Unassembled WGS sequence"/>
</dbReference>
<protein>
    <recommendedName>
        <fullName evidence="3">BTB domain-containing protein</fullName>
    </recommendedName>
</protein>
<proteinExistence type="predicted"/>
<name>A0AAV9GW05_9PEZI</name>
<reference evidence="1" key="2">
    <citation type="submission" date="2023-05" db="EMBL/GenBank/DDBJ databases">
        <authorList>
            <consortium name="Lawrence Berkeley National Laboratory"/>
            <person name="Steindorff A."/>
            <person name="Hensen N."/>
            <person name="Bonometti L."/>
            <person name="Westerberg I."/>
            <person name="Brannstrom I.O."/>
            <person name="Guillou S."/>
            <person name="Cros-Aarteil S."/>
            <person name="Calhoun S."/>
            <person name="Haridas S."/>
            <person name="Kuo A."/>
            <person name="Mondo S."/>
            <person name="Pangilinan J."/>
            <person name="Riley R."/>
            <person name="Labutti K."/>
            <person name="Andreopoulos B."/>
            <person name="Lipzen A."/>
            <person name="Chen C."/>
            <person name="Yanf M."/>
            <person name="Daum C."/>
            <person name="Ng V."/>
            <person name="Clum A."/>
            <person name="Ohm R."/>
            <person name="Martin F."/>
            <person name="Silar P."/>
            <person name="Natvig D."/>
            <person name="Lalanne C."/>
            <person name="Gautier V."/>
            <person name="Ament-Velasquez S.L."/>
            <person name="Kruys A."/>
            <person name="Hutchinson M.I."/>
            <person name="Powell A.J."/>
            <person name="Barry K."/>
            <person name="Miller A.N."/>
            <person name="Grigoriev I.V."/>
            <person name="Debuchy R."/>
            <person name="Gladieux P."/>
            <person name="Thoren M.H."/>
            <person name="Johannesson H."/>
        </authorList>
    </citation>
    <scope>NUCLEOTIDE SEQUENCE</scope>
    <source>
        <strain evidence="1">PSN243</strain>
    </source>
</reference>
<sequence length="327" mass="37718">MVVTAPNTPATPLPTVNVTERPSLRLRVTGGGFTQDILVRPLTMARASKAWEKMLYGGWKESEPVDGEWVVEFPEDDPRAVLIIMGIIQGELSRIPERLNIALLYKVLEFAHRYNITEVLRPWAAAWLEHAREQYDRGRRDNDAFKLVFIAWEFGDKALFWTAVSHLVEKCRPVEDGEYKINDWREAMSLSDLIHPFDLEDKIIGWREEILSDILQFSQAFILDRREFIDPQVLEDFVSSFLFDHPADVSYSLRKLADIAIDTLESVENSLMLGPLMDAQLKICQEGWDEFTKLAVLFEKSLSRIRDKVDEEYSAALHQRAKFMGVE</sequence>
<evidence type="ECO:0000313" key="2">
    <source>
        <dbReference type="Proteomes" id="UP001321760"/>
    </source>
</evidence>
<keyword evidence="2" id="KW-1185">Reference proteome</keyword>
<gene>
    <name evidence="1" type="ORF">QBC34DRAFT_377037</name>
</gene>
<reference evidence="1" key="1">
    <citation type="journal article" date="2023" name="Mol. Phylogenet. Evol.">
        <title>Genome-scale phylogeny and comparative genomics of the fungal order Sordariales.</title>
        <authorList>
            <person name="Hensen N."/>
            <person name="Bonometti L."/>
            <person name="Westerberg I."/>
            <person name="Brannstrom I.O."/>
            <person name="Guillou S."/>
            <person name="Cros-Aarteil S."/>
            <person name="Calhoun S."/>
            <person name="Haridas S."/>
            <person name="Kuo A."/>
            <person name="Mondo S."/>
            <person name="Pangilinan J."/>
            <person name="Riley R."/>
            <person name="LaButti K."/>
            <person name="Andreopoulos B."/>
            <person name="Lipzen A."/>
            <person name="Chen C."/>
            <person name="Yan M."/>
            <person name="Daum C."/>
            <person name="Ng V."/>
            <person name="Clum A."/>
            <person name="Steindorff A."/>
            <person name="Ohm R.A."/>
            <person name="Martin F."/>
            <person name="Silar P."/>
            <person name="Natvig D.O."/>
            <person name="Lalanne C."/>
            <person name="Gautier V."/>
            <person name="Ament-Velasquez S.L."/>
            <person name="Kruys A."/>
            <person name="Hutchinson M.I."/>
            <person name="Powell A.J."/>
            <person name="Barry K."/>
            <person name="Miller A.N."/>
            <person name="Grigoriev I.V."/>
            <person name="Debuchy R."/>
            <person name="Gladieux P."/>
            <person name="Hiltunen Thoren M."/>
            <person name="Johannesson H."/>
        </authorList>
    </citation>
    <scope>NUCLEOTIDE SEQUENCE</scope>
    <source>
        <strain evidence="1">PSN243</strain>
    </source>
</reference>
<dbReference type="AlphaFoldDB" id="A0AAV9GW05"/>
<evidence type="ECO:0000313" key="1">
    <source>
        <dbReference type="EMBL" id="KAK4452546.1"/>
    </source>
</evidence>